<reference evidence="1 2" key="1">
    <citation type="submission" date="2018-11" db="EMBL/GenBank/DDBJ databases">
        <title>Genomic Encyclopedia of Type Strains, Phase IV (KMG-IV): sequencing the most valuable type-strain genomes for metagenomic binning, comparative biology and taxonomic classification.</title>
        <authorList>
            <person name="Goeker M."/>
        </authorList>
    </citation>
    <scope>NUCLEOTIDE SEQUENCE [LARGE SCALE GENOMIC DNA]</scope>
    <source>
        <strain evidence="1 2">DSM 16974</strain>
    </source>
</reference>
<proteinExistence type="predicted"/>
<protein>
    <recommendedName>
        <fullName evidence="3">Sulfotransferase family protein</fullName>
    </recommendedName>
</protein>
<dbReference type="SUPFAM" id="SSF52540">
    <property type="entry name" value="P-loop containing nucleoside triphosphate hydrolases"/>
    <property type="match status" value="1"/>
</dbReference>
<evidence type="ECO:0008006" key="3">
    <source>
        <dbReference type="Google" id="ProtNLM"/>
    </source>
</evidence>
<accession>A0A3N1NV27</accession>
<gene>
    <name evidence="1" type="ORF">EDC38_0648</name>
</gene>
<organism evidence="1 2">
    <name type="scientific">Marinimicrobium koreense</name>
    <dbReference type="NCBI Taxonomy" id="306545"/>
    <lineage>
        <taxon>Bacteria</taxon>
        <taxon>Pseudomonadati</taxon>
        <taxon>Pseudomonadota</taxon>
        <taxon>Gammaproteobacteria</taxon>
        <taxon>Cellvibrionales</taxon>
        <taxon>Cellvibrionaceae</taxon>
        <taxon>Marinimicrobium</taxon>
    </lineage>
</organism>
<name>A0A3N1NV27_9GAMM</name>
<comment type="caution">
    <text evidence="1">The sequence shown here is derived from an EMBL/GenBank/DDBJ whole genome shotgun (WGS) entry which is preliminary data.</text>
</comment>
<dbReference type="RefSeq" id="WP_123637302.1">
    <property type="nucleotide sequence ID" value="NZ_RJUK01000001.1"/>
</dbReference>
<sequence>MIVNVGGFGHTGNTALLDFLIDTGHFAPLARDFGESSILRGKWCLNGMFKSLKQAQCDVPVSFYTDAFLGVIRDEHEPFGPPDINDFKRNARVLHLLGDGYRTLVKRLVDDFEQALTSRSGEAAFVSQTVAPFYRELEALVKSKTPTGEPGYMLTRNDPAGYAIALLDKIEFDFHLSIIRNPVDVAYEWCQFYHKTVDEPTIRKFANQFCKKIDRFTREFEALTPRSRERVALIAFEDIVSSVPVRASLCERLAIPVPSHAVRFDASKSVKNVGVGQVMDEDLKAFVSKVCGKKYEEFSRRYESLLISP</sequence>
<evidence type="ECO:0000313" key="2">
    <source>
        <dbReference type="Proteomes" id="UP000273643"/>
    </source>
</evidence>
<dbReference type="AlphaFoldDB" id="A0A3N1NV27"/>
<dbReference type="Gene3D" id="3.40.50.300">
    <property type="entry name" value="P-loop containing nucleotide triphosphate hydrolases"/>
    <property type="match status" value="1"/>
</dbReference>
<dbReference type="OrthoDB" id="10003003at2"/>
<evidence type="ECO:0000313" key="1">
    <source>
        <dbReference type="EMBL" id="ROQ20055.1"/>
    </source>
</evidence>
<dbReference type="EMBL" id="RJUK01000001">
    <property type="protein sequence ID" value="ROQ20055.1"/>
    <property type="molecule type" value="Genomic_DNA"/>
</dbReference>
<keyword evidence="2" id="KW-1185">Reference proteome</keyword>
<dbReference type="InterPro" id="IPR027417">
    <property type="entry name" value="P-loop_NTPase"/>
</dbReference>
<dbReference type="Proteomes" id="UP000273643">
    <property type="component" value="Unassembled WGS sequence"/>
</dbReference>